<feature type="region of interest" description="Disordered" evidence="1">
    <location>
        <begin position="1"/>
        <end position="103"/>
    </location>
</feature>
<feature type="compositionally biased region" description="Acidic residues" evidence="1">
    <location>
        <begin position="63"/>
        <end position="76"/>
    </location>
</feature>
<evidence type="ECO:0000313" key="3">
    <source>
        <dbReference type="Proteomes" id="UP000054564"/>
    </source>
</evidence>
<comment type="caution">
    <text evidence="2">The sequence shown here is derived from an EMBL/GenBank/DDBJ whole genome shotgun (WGS) entry which is preliminary data.</text>
</comment>
<evidence type="ECO:0000256" key="1">
    <source>
        <dbReference type="SAM" id="MobiDB-lite"/>
    </source>
</evidence>
<dbReference type="AlphaFoldDB" id="A0A0L0VZV3"/>
<sequence length="243" mass="27648">MDKREELKENELNDDDDYKNEEEEEIPVKKPKLKITLMPNQKPPKKVKKALINIKAAPKTDNNDEDDGYEDIEDEEPQHQPTLKQKNNKPKQDSKTCTNTKEWGLPNLNQNFETFIDHGTIVDDQGYPIYPNGRTVFVCLPNDNISNFGSVSYTKMTAINSRTNNTWKVSRPKCLGALVCDNPSCQWAGSPPTGKDGMDKFLSRYVRCNVLVLQRNVTEQFHIFNAKGQLVESTTTRPRNGGS</sequence>
<dbReference type="EMBL" id="AJIL01000012">
    <property type="protein sequence ID" value="KNF04530.1"/>
    <property type="molecule type" value="Genomic_DNA"/>
</dbReference>
<protein>
    <submittedName>
        <fullName evidence="2">Uncharacterized protein</fullName>
    </submittedName>
</protein>
<gene>
    <name evidence="2" type="ORF">PSTG_02440</name>
</gene>
<feature type="compositionally biased region" description="Basic and acidic residues" evidence="1">
    <location>
        <begin position="1"/>
        <end position="11"/>
    </location>
</feature>
<reference evidence="3" key="1">
    <citation type="submission" date="2014-03" db="EMBL/GenBank/DDBJ databases">
        <title>The Genome Sequence of Puccinia striiformis f. sp. tritici PST-78.</title>
        <authorList>
            <consortium name="The Broad Institute Genome Sequencing Platform"/>
            <person name="Cuomo C."/>
            <person name="Hulbert S."/>
            <person name="Chen X."/>
            <person name="Walker B."/>
            <person name="Young S.K."/>
            <person name="Zeng Q."/>
            <person name="Gargeya S."/>
            <person name="Fitzgerald M."/>
            <person name="Haas B."/>
            <person name="Abouelleil A."/>
            <person name="Alvarado L."/>
            <person name="Arachchi H.M."/>
            <person name="Berlin A.M."/>
            <person name="Chapman S.B."/>
            <person name="Goldberg J."/>
            <person name="Griggs A."/>
            <person name="Gujja S."/>
            <person name="Hansen M."/>
            <person name="Howarth C."/>
            <person name="Imamovic A."/>
            <person name="Larimer J."/>
            <person name="McCowan C."/>
            <person name="Montmayeur A."/>
            <person name="Murphy C."/>
            <person name="Neiman D."/>
            <person name="Pearson M."/>
            <person name="Priest M."/>
            <person name="Roberts A."/>
            <person name="Saif S."/>
            <person name="Shea T."/>
            <person name="Sisk P."/>
            <person name="Sykes S."/>
            <person name="Wortman J."/>
            <person name="Nusbaum C."/>
            <person name="Birren B."/>
        </authorList>
    </citation>
    <scope>NUCLEOTIDE SEQUENCE [LARGE SCALE GENOMIC DNA]</scope>
    <source>
        <strain evidence="3">race PST-78</strain>
    </source>
</reference>
<keyword evidence="3" id="KW-1185">Reference proteome</keyword>
<accession>A0A0L0VZV3</accession>
<feature type="compositionally biased region" description="Acidic residues" evidence="1">
    <location>
        <begin position="12"/>
        <end position="25"/>
    </location>
</feature>
<proteinExistence type="predicted"/>
<organism evidence="2 3">
    <name type="scientific">Puccinia striiformis f. sp. tritici PST-78</name>
    <dbReference type="NCBI Taxonomy" id="1165861"/>
    <lineage>
        <taxon>Eukaryota</taxon>
        <taxon>Fungi</taxon>
        <taxon>Dikarya</taxon>
        <taxon>Basidiomycota</taxon>
        <taxon>Pucciniomycotina</taxon>
        <taxon>Pucciniomycetes</taxon>
        <taxon>Pucciniales</taxon>
        <taxon>Pucciniaceae</taxon>
        <taxon>Puccinia</taxon>
    </lineage>
</organism>
<dbReference type="Proteomes" id="UP000054564">
    <property type="component" value="Unassembled WGS sequence"/>
</dbReference>
<evidence type="ECO:0000313" key="2">
    <source>
        <dbReference type="EMBL" id="KNF04530.1"/>
    </source>
</evidence>
<name>A0A0L0VZV3_9BASI</name>